<dbReference type="RefSeq" id="WP_390187831.1">
    <property type="nucleotide sequence ID" value="NZ_JBHLTR010000132.1"/>
</dbReference>
<evidence type="ECO:0000313" key="3">
    <source>
        <dbReference type="Proteomes" id="UP001589833"/>
    </source>
</evidence>
<organism evidence="2 3">
    <name type="scientific">Halalkalibacter alkalisediminis</name>
    <dbReference type="NCBI Taxonomy" id="935616"/>
    <lineage>
        <taxon>Bacteria</taxon>
        <taxon>Bacillati</taxon>
        <taxon>Bacillota</taxon>
        <taxon>Bacilli</taxon>
        <taxon>Bacillales</taxon>
        <taxon>Bacillaceae</taxon>
        <taxon>Halalkalibacter</taxon>
    </lineage>
</organism>
<evidence type="ECO:0000256" key="1">
    <source>
        <dbReference type="SAM" id="Phobius"/>
    </source>
</evidence>
<evidence type="ECO:0000313" key="2">
    <source>
        <dbReference type="EMBL" id="MFC0562484.1"/>
    </source>
</evidence>
<gene>
    <name evidence="2" type="ORF">ACFFH4_27025</name>
</gene>
<protein>
    <submittedName>
        <fullName evidence="2">Uncharacterized protein</fullName>
    </submittedName>
</protein>
<dbReference type="EMBL" id="JBHLTR010000132">
    <property type="protein sequence ID" value="MFC0562484.1"/>
    <property type="molecule type" value="Genomic_DNA"/>
</dbReference>
<feature type="transmembrane region" description="Helical" evidence="1">
    <location>
        <begin position="26"/>
        <end position="43"/>
    </location>
</feature>
<keyword evidence="1" id="KW-0812">Transmembrane</keyword>
<reference evidence="2 3" key="1">
    <citation type="submission" date="2024-09" db="EMBL/GenBank/DDBJ databases">
        <authorList>
            <person name="Sun Q."/>
            <person name="Mori K."/>
        </authorList>
    </citation>
    <scope>NUCLEOTIDE SEQUENCE [LARGE SCALE GENOMIC DNA]</scope>
    <source>
        <strain evidence="2 3">NCAIM B.02301</strain>
    </source>
</reference>
<comment type="caution">
    <text evidence="2">The sequence shown here is derived from an EMBL/GenBank/DDBJ whole genome shotgun (WGS) entry which is preliminary data.</text>
</comment>
<accession>A0ABV6NNY1</accession>
<keyword evidence="3" id="KW-1185">Reference proteome</keyword>
<name>A0ABV6NNY1_9BACI</name>
<sequence>MEAYLEEAVVAVVSLKGSDFNEERNYLGIGYFIGTNIASYLFIKN</sequence>
<keyword evidence="1" id="KW-1133">Transmembrane helix</keyword>
<dbReference type="Proteomes" id="UP001589833">
    <property type="component" value="Unassembled WGS sequence"/>
</dbReference>
<keyword evidence="1" id="KW-0472">Membrane</keyword>
<proteinExistence type="predicted"/>